<keyword evidence="6" id="KW-0539">Nucleus</keyword>
<dbReference type="Pfam" id="PF04082">
    <property type="entry name" value="Fungal_trans"/>
    <property type="match status" value="1"/>
</dbReference>
<feature type="domain" description="C2H2-type" evidence="9">
    <location>
        <begin position="25"/>
        <end position="54"/>
    </location>
</feature>
<dbReference type="GO" id="GO:0000981">
    <property type="term" value="F:DNA-binding transcription factor activity, RNA polymerase II-specific"/>
    <property type="evidence" value="ECO:0007669"/>
    <property type="project" value="InterPro"/>
</dbReference>
<dbReference type="Proteomes" id="UP000225277">
    <property type="component" value="Unassembled WGS sequence"/>
</dbReference>
<dbReference type="STRING" id="112498.A0A2D3VD18"/>
<evidence type="ECO:0000256" key="8">
    <source>
        <dbReference type="SAM" id="MobiDB-lite"/>
    </source>
</evidence>
<reference evidence="10 11" key="1">
    <citation type="submission" date="2016-03" db="EMBL/GenBank/DDBJ databases">
        <authorList>
            <person name="Ploux O."/>
        </authorList>
    </citation>
    <scope>NUCLEOTIDE SEQUENCE [LARGE SCALE GENOMIC DNA]</scope>
    <source>
        <strain evidence="10 11">URUG2</strain>
    </source>
</reference>
<keyword evidence="5" id="KW-0862">Zinc</keyword>
<gene>
    <name evidence="10" type="ORF">RCC_06532</name>
</gene>
<evidence type="ECO:0000256" key="6">
    <source>
        <dbReference type="ARBA" id="ARBA00023242"/>
    </source>
</evidence>
<evidence type="ECO:0000313" key="10">
    <source>
        <dbReference type="EMBL" id="CZT20674.1"/>
    </source>
</evidence>
<feature type="region of interest" description="Disordered" evidence="8">
    <location>
        <begin position="105"/>
        <end position="157"/>
    </location>
</feature>
<dbReference type="RefSeq" id="XP_023627563.1">
    <property type="nucleotide sequence ID" value="XM_023771795.1"/>
</dbReference>
<dbReference type="InterPro" id="IPR007219">
    <property type="entry name" value="XnlR_reg_dom"/>
</dbReference>
<dbReference type="SUPFAM" id="SSF57667">
    <property type="entry name" value="beta-beta-alpha zinc fingers"/>
    <property type="match status" value="1"/>
</dbReference>
<dbReference type="InterPro" id="IPR051059">
    <property type="entry name" value="VerF-like"/>
</dbReference>
<evidence type="ECO:0000256" key="5">
    <source>
        <dbReference type="ARBA" id="ARBA00022833"/>
    </source>
</evidence>
<evidence type="ECO:0000256" key="3">
    <source>
        <dbReference type="ARBA" id="ARBA00022737"/>
    </source>
</evidence>
<dbReference type="EMBL" id="FJUY01000009">
    <property type="protein sequence ID" value="CZT20674.1"/>
    <property type="molecule type" value="Genomic_DNA"/>
</dbReference>
<evidence type="ECO:0000259" key="9">
    <source>
        <dbReference type="PROSITE" id="PS50157"/>
    </source>
</evidence>
<dbReference type="GO" id="GO:0005634">
    <property type="term" value="C:nucleus"/>
    <property type="evidence" value="ECO:0007669"/>
    <property type="project" value="UniProtKB-SubCell"/>
</dbReference>
<dbReference type="GO" id="GO:0008270">
    <property type="term" value="F:zinc ion binding"/>
    <property type="evidence" value="ECO:0007669"/>
    <property type="project" value="UniProtKB-KW"/>
</dbReference>
<comment type="subcellular location">
    <subcellularLocation>
        <location evidence="1">Nucleus</location>
    </subcellularLocation>
</comment>
<keyword evidence="2" id="KW-0479">Metal-binding</keyword>
<dbReference type="SMART" id="SM00355">
    <property type="entry name" value="ZnF_C2H2"/>
    <property type="match status" value="2"/>
</dbReference>
<evidence type="ECO:0000256" key="4">
    <source>
        <dbReference type="ARBA" id="ARBA00022771"/>
    </source>
</evidence>
<dbReference type="GO" id="GO:0000785">
    <property type="term" value="C:chromatin"/>
    <property type="evidence" value="ECO:0007669"/>
    <property type="project" value="TreeGrafter"/>
</dbReference>
<dbReference type="InterPro" id="IPR036236">
    <property type="entry name" value="Znf_C2H2_sf"/>
</dbReference>
<sequence>MDDKIEVSPAKRRPRASRAGQARRFQCKYPACEKRYSRAEHLQRHTLNHAPEKIFFCEIPRCGLTFVRADLYARHKARHNPGSSGIPREYKSARSELITSQMQNTDLHQSGGSDSIPDQASHNDFMSRQPSWHAEPGRDQNPAAASSQPASSSHIGNGVDIPRLSCVPVTYPLIDDSSAHNNDNFAAWLFDAPSSYDEGFSLTNGPSLDFGLEYSSNYTWTPGSRVLDLEDLPSNRLEGCVSERRRREIHSVLMQFLSKQRGQHLVRDNESILLMRNGDFPNLTIEMLDRLIENYWLKVSAQISIVHQPTFTSNSCHLLLLLAIIALGAADLVNSQPKGYLVEYKELADLIITHLRWEIFTYEDAEPPVQLWVAQTLLLLEFYEKQWSTRRLHERAHIHHASTLTLLRRGSPLVGQTDDIIPPGEFLHRLSESGERSNTKRDASQAVDNWWVHWVGNESFNRVVFTAFWMDTLHASMYGHAADMAPYEIRTNFPCDESLWTAKSAEEVQRLNGDLKVCGVRQISFLEGLKQSLHAQHVQTHSGARMLLMAGLLSVGWHINRREKHLQFLENAPSSREQGRWRSLLLNAFGHWRSSFDEAVGLQNDGVHGNADQNADAAIVLLHLAQMTMHADLIDCQIFSGSIRLLGRKVSKHDYLNVLQRMRVWSQGPLALHAVQHSTRLLYETLVKPSAHRQETYHGLVSHERSSIKYSCRNDSIILRPWAVYLAALIMWAYQHASASQLVTGISGPQYLEALDDEAMCCRYLTTCAGVEDSSQLPRVLSQEGGLPSVLNVVSKDLANAEPELLLEAATRLQTCRAMLADANIIWPPD</sequence>
<feature type="compositionally biased region" description="Polar residues" evidence="8">
    <location>
        <begin position="105"/>
        <end position="130"/>
    </location>
</feature>
<evidence type="ECO:0000256" key="1">
    <source>
        <dbReference type="ARBA" id="ARBA00004123"/>
    </source>
</evidence>
<proteinExistence type="predicted"/>
<evidence type="ECO:0000313" key="11">
    <source>
        <dbReference type="Proteomes" id="UP000225277"/>
    </source>
</evidence>
<dbReference type="OrthoDB" id="427030at2759"/>
<keyword evidence="11" id="KW-1185">Reference proteome</keyword>
<dbReference type="InterPro" id="IPR013087">
    <property type="entry name" value="Znf_C2H2_type"/>
</dbReference>
<dbReference type="PROSITE" id="PS50157">
    <property type="entry name" value="ZINC_FINGER_C2H2_2"/>
    <property type="match status" value="1"/>
</dbReference>
<dbReference type="PROSITE" id="PS00028">
    <property type="entry name" value="ZINC_FINGER_C2H2_1"/>
    <property type="match status" value="2"/>
</dbReference>
<feature type="region of interest" description="Disordered" evidence="8">
    <location>
        <begin position="1"/>
        <end position="22"/>
    </location>
</feature>
<evidence type="ECO:0000256" key="2">
    <source>
        <dbReference type="ARBA" id="ARBA00022723"/>
    </source>
</evidence>
<keyword evidence="4 7" id="KW-0863">Zinc-finger</keyword>
<dbReference type="AlphaFoldDB" id="A0A2D3VD18"/>
<accession>A0A2D3VD18</accession>
<protein>
    <recommendedName>
        <fullName evidence="9">C2H2-type domain-containing protein</fullName>
    </recommendedName>
</protein>
<dbReference type="Gene3D" id="3.30.160.60">
    <property type="entry name" value="Classic Zinc Finger"/>
    <property type="match status" value="1"/>
</dbReference>
<dbReference type="PANTHER" id="PTHR40626">
    <property type="entry name" value="MIP31509P"/>
    <property type="match status" value="1"/>
</dbReference>
<dbReference type="PANTHER" id="PTHR40626:SF11">
    <property type="entry name" value="ZINC FINGER PROTEIN YPR022C"/>
    <property type="match status" value="1"/>
</dbReference>
<dbReference type="GO" id="GO:0006351">
    <property type="term" value="P:DNA-templated transcription"/>
    <property type="evidence" value="ECO:0007669"/>
    <property type="project" value="InterPro"/>
</dbReference>
<name>A0A2D3VD18_9PEZI</name>
<evidence type="ECO:0000256" key="7">
    <source>
        <dbReference type="PROSITE-ProRule" id="PRU00042"/>
    </source>
</evidence>
<feature type="compositionally biased region" description="Low complexity" evidence="8">
    <location>
        <begin position="142"/>
        <end position="153"/>
    </location>
</feature>
<keyword evidence="3" id="KW-0677">Repeat</keyword>
<dbReference type="GO" id="GO:0000978">
    <property type="term" value="F:RNA polymerase II cis-regulatory region sequence-specific DNA binding"/>
    <property type="evidence" value="ECO:0007669"/>
    <property type="project" value="InterPro"/>
</dbReference>
<dbReference type="GeneID" id="35601667"/>
<organism evidence="10 11">
    <name type="scientific">Ramularia collo-cygni</name>
    <dbReference type="NCBI Taxonomy" id="112498"/>
    <lineage>
        <taxon>Eukaryota</taxon>
        <taxon>Fungi</taxon>
        <taxon>Dikarya</taxon>
        <taxon>Ascomycota</taxon>
        <taxon>Pezizomycotina</taxon>
        <taxon>Dothideomycetes</taxon>
        <taxon>Dothideomycetidae</taxon>
        <taxon>Mycosphaerellales</taxon>
        <taxon>Mycosphaerellaceae</taxon>
        <taxon>Ramularia</taxon>
    </lineage>
</organism>